<dbReference type="AlphaFoldDB" id="A0A6A4Z7R5"/>
<feature type="non-terminal residue" evidence="3">
    <location>
        <position position="156"/>
    </location>
</feature>
<comment type="caution">
    <text evidence="3">The sequence shown here is derived from an EMBL/GenBank/DDBJ whole genome shotgun (WGS) entry which is preliminary data.</text>
</comment>
<accession>A0A6A4Z7R5</accession>
<feature type="compositionally biased region" description="Basic and acidic residues" evidence="2">
    <location>
        <begin position="133"/>
        <end position="150"/>
    </location>
</feature>
<protein>
    <submittedName>
        <fullName evidence="3">Uncharacterized protein</fullName>
    </submittedName>
</protein>
<organism evidence="3">
    <name type="scientific">Aphanomyces stellatus</name>
    <dbReference type="NCBI Taxonomy" id="120398"/>
    <lineage>
        <taxon>Eukaryota</taxon>
        <taxon>Sar</taxon>
        <taxon>Stramenopiles</taxon>
        <taxon>Oomycota</taxon>
        <taxon>Saprolegniomycetes</taxon>
        <taxon>Saprolegniales</taxon>
        <taxon>Verrucalvaceae</taxon>
        <taxon>Aphanomyces</taxon>
    </lineage>
</organism>
<feature type="coiled-coil region" evidence="1">
    <location>
        <begin position="9"/>
        <end position="50"/>
    </location>
</feature>
<feature type="region of interest" description="Disordered" evidence="2">
    <location>
        <begin position="133"/>
        <end position="156"/>
    </location>
</feature>
<keyword evidence="1" id="KW-0175">Coiled coil</keyword>
<evidence type="ECO:0000313" key="3">
    <source>
        <dbReference type="EMBL" id="KAF0706351.1"/>
    </source>
</evidence>
<name>A0A6A4Z7R5_9STRA</name>
<proteinExistence type="predicted"/>
<evidence type="ECO:0000256" key="1">
    <source>
        <dbReference type="SAM" id="Coils"/>
    </source>
</evidence>
<gene>
    <name evidence="3" type="ORF">As57867_006747</name>
</gene>
<evidence type="ECO:0000256" key="2">
    <source>
        <dbReference type="SAM" id="MobiDB-lite"/>
    </source>
</evidence>
<dbReference type="OrthoDB" id="3176171at2759"/>
<dbReference type="EMBL" id="VJMH01003295">
    <property type="protein sequence ID" value="KAF0706351.1"/>
    <property type="molecule type" value="Genomic_DNA"/>
</dbReference>
<dbReference type="Gene3D" id="6.10.250.1080">
    <property type="match status" value="1"/>
</dbReference>
<feature type="non-terminal residue" evidence="3">
    <location>
        <position position="1"/>
    </location>
</feature>
<sequence length="156" mass="17881">KTTRLETEVDELTTQVRVVEASNQDLKDQLESALEDKVFLQTDYDDMEKTHELSSERLRSEILELKSELFAVQSKISTACPRPMSSSAVQNEAEVARESFLSSLIDENPFRPSLSLEIDMEENDKHIRILQDEMREPGDRLQAEEDRPADLEAQLV</sequence>
<reference evidence="3" key="1">
    <citation type="submission" date="2019-06" db="EMBL/GenBank/DDBJ databases">
        <title>Genomics analysis of Aphanomyces spp. identifies a new class of oomycete effector associated with host adaptation.</title>
        <authorList>
            <person name="Gaulin E."/>
        </authorList>
    </citation>
    <scope>NUCLEOTIDE SEQUENCE</scope>
    <source>
        <strain evidence="3">CBS 578.67</strain>
    </source>
</reference>